<dbReference type="SMART" id="SM00271">
    <property type="entry name" value="DnaJ"/>
    <property type="match status" value="1"/>
</dbReference>
<feature type="region of interest" description="Disordered" evidence="1">
    <location>
        <begin position="398"/>
        <end position="449"/>
    </location>
</feature>
<feature type="compositionally biased region" description="Polar residues" evidence="1">
    <location>
        <begin position="276"/>
        <end position="286"/>
    </location>
</feature>
<feature type="domain" description="J" evidence="2">
    <location>
        <begin position="67"/>
        <end position="131"/>
    </location>
</feature>
<dbReference type="CDD" id="cd06257">
    <property type="entry name" value="DnaJ"/>
    <property type="match status" value="1"/>
</dbReference>
<comment type="caution">
    <text evidence="3">The sequence shown here is derived from an EMBL/GenBank/DDBJ whole genome shotgun (WGS) entry which is preliminary data.</text>
</comment>
<organism evidence="3 4">
    <name type="scientific">Abeliophyllum distichum</name>
    <dbReference type="NCBI Taxonomy" id="126358"/>
    <lineage>
        <taxon>Eukaryota</taxon>
        <taxon>Viridiplantae</taxon>
        <taxon>Streptophyta</taxon>
        <taxon>Embryophyta</taxon>
        <taxon>Tracheophyta</taxon>
        <taxon>Spermatophyta</taxon>
        <taxon>Magnoliopsida</taxon>
        <taxon>eudicotyledons</taxon>
        <taxon>Gunneridae</taxon>
        <taxon>Pentapetalae</taxon>
        <taxon>asterids</taxon>
        <taxon>lamiids</taxon>
        <taxon>Lamiales</taxon>
        <taxon>Oleaceae</taxon>
        <taxon>Forsythieae</taxon>
        <taxon>Abeliophyllum</taxon>
    </lineage>
</organism>
<proteinExistence type="predicted"/>
<evidence type="ECO:0000313" key="4">
    <source>
        <dbReference type="Proteomes" id="UP001604336"/>
    </source>
</evidence>
<dbReference type="PRINTS" id="PR00625">
    <property type="entry name" value="JDOMAIN"/>
</dbReference>
<protein>
    <submittedName>
        <fullName evidence="3">DNAJ heat shock N-terminal domain-containing protein</fullName>
    </submittedName>
</protein>
<dbReference type="SUPFAM" id="SSF46565">
    <property type="entry name" value="Chaperone J-domain"/>
    <property type="match status" value="1"/>
</dbReference>
<dbReference type="PANTHER" id="PTHR45089:SF57">
    <property type="entry name" value="DNAJ HEAT SHOCK N-TERMINAL DOMAIN-CONTAINING PROTEIN"/>
    <property type="match status" value="1"/>
</dbReference>
<feature type="compositionally biased region" description="Polar residues" evidence="1">
    <location>
        <begin position="719"/>
        <end position="728"/>
    </location>
</feature>
<dbReference type="Gene3D" id="1.10.287.110">
    <property type="entry name" value="DnaJ domain"/>
    <property type="match status" value="1"/>
</dbReference>
<feature type="region of interest" description="Disordered" evidence="1">
    <location>
        <begin position="710"/>
        <end position="743"/>
    </location>
</feature>
<keyword evidence="3" id="KW-0346">Stress response</keyword>
<gene>
    <name evidence="3" type="ORF">Adt_06651</name>
</gene>
<dbReference type="PANTHER" id="PTHR45089">
    <property type="entry name" value="DNAJ HEAT SHOCK AMINO-TERMINAL DOMAIN PROTEIN-RELATED"/>
    <property type="match status" value="1"/>
</dbReference>
<feature type="compositionally biased region" description="Acidic residues" evidence="1">
    <location>
        <begin position="363"/>
        <end position="373"/>
    </location>
</feature>
<dbReference type="InterPro" id="IPR024593">
    <property type="entry name" value="DUF3444"/>
</dbReference>
<feature type="compositionally biased region" description="Basic and acidic residues" evidence="1">
    <location>
        <begin position="330"/>
        <end position="339"/>
    </location>
</feature>
<evidence type="ECO:0000259" key="2">
    <source>
        <dbReference type="PROSITE" id="PS50076"/>
    </source>
</evidence>
<sequence length="743" mass="83375">MECNKDEATRAKGIAEEKMEKNDFEGARKIALKARNLYSELENITQMLAICDVHCAAKNRILGSEKDWYGILGVERLADELTIKKQYRRLALVLHPDKNRFPGAEAAFKLIGEANLMLTDPVKRSSFDSKTRVTVRSAPSNRPPHHVNTNPVFRKQYGFQNKFPNCFGDKFSGPNQHQETGFDSTGGQGMFNTSCPFCTNKFLCQRENVNRSFHCTYCFKTFIAYDIGAQGVSLGSKCSQPGAHHVFSKLGIPNHVAPKMGVQNNTRFPAPGAGSQGSASRTTLRSESGMRTECTTKVGGDVKVKEKKTRNVYSMSGGNEGGGMPNGDATTRKSGDLKNKNRNRGRKRLVESSESCDTSSSVDTDDVTVEENFGDPANMGDSGLNSYHFVRRSTRQRQHISYNEIDDDNDYDDSAIPPKRSRSDSKEEQKDALDTEDLKCGNENGFPADADNVRIEETDYFHSDSDDTIYDCPDSEFNDFDKGREEGCFAVDQIWACFDTLDGMPRFYALVRKVDSHGFKLQIAWLEADPEDEAEKNWASKELPVGCGRFKREKIQYTSDRLTFSHQVLYEKGKKRGSVVIYPRKGETWALYKDWDIGWSCNQKTPEHFKYEIVEVLSDFVAGDGVKVAYLDKVTGFLSLFQQTGESEIDSFFIRPNELFRFSHRIPCFRMTGSERRGVPEGSFELDPNSLPLSPDDLWYPSKGKPINGKMDAEVNCSPPKSTKSNLAPGSMSMPKTVVDLED</sequence>
<evidence type="ECO:0000256" key="1">
    <source>
        <dbReference type="SAM" id="MobiDB-lite"/>
    </source>
</evidence>
<dbReference type="AlphaFoldDB" id="A0ABD1V9T0"/>
<feature type="compositionally biased region" description="Acidic residues" evidence="1">
    <location>
        <begin position="404"/>
        <end position="413"/>
    </location>
</feature>
<dbReference type="EMBL" id="JBFOLK010000002">
    <property type="protein sequence ID" value="KAL2533300.1"/>
    <property type="molecule type" value="Genomic_DNA"/>
</dbReference>
<feature type="compositionally biased region" description="Basic and acidic residues" evidence="1">
    <location>
        <begin position="421"/>
        <end position="440"/>
    </location>
</feature>
<feature type="compositionally biased region" description="Low complexity" evidence="1">
    <location>
        <begin position="352"/>
        <end position="362"/>
    </location>
</feature>
<feature type="region of interest" description="Disordered" evidence="1">
    <location>
        <begin position="265"/>
        <end position="385"/>
    </location>
</feature>
<dbReference type="PROSITE" id="PS50076">
    <property type="entry name" value="DNAJ_2"/>
    <property type="match status" value="1"/>
</dbReference>
<evidence type="ECO:0000313" key="3">
    <source>
        <dbReference type="EMBL" id="KAL2533300.1"/>
    </source>
</evidence>
<dbReference type="Pfam" id="PF11926">
    <property type="entry name" value="DUF3444"/>
    <property type="match status" value="1"/>
</dbReference>
<accession>A0ABD1V9T0</accession>
<reference evidence="4" key="1">
    <citation type="submission" date="2024-07" db="EMBL/GenBank/DDBJ databases">
        <title>Two chromosome-level genome assemblies of Korean endemic species Abeliophyllum distichum and Forsythia ovata (Oleaceae).</title>
        <authorList>
            <person name="Jang H."/>
        </authorList>
    </citation>
    <scope>NUCLEOTIDE SEQUENCE [LARGE SCALE GENOMIC DNA]</scope>
</reference>
<dbReference type="Proteomes" id="UP001604336">
    <property type="component" value="Unassembled WGS sequence"/>
</dbReference>
<name>A0ABD1V9T0_9LAMI</name>
<keyword evidence="4" id="KW-1185">Reference proteome</keyword>
<dbReference type="InterPro" id="IPR001623">
    <property type="entry name" value="DnaJ_domain"/>
</dbReference>
<dbReference type="Pfam" id="PF00226">
    <property type="entry name" value="DnaJ"/>
    <property type="match status" value="1"/>
</dbReference>
<dbReference type="InterPro" id="IPR036869">
    <property type="entry name" value="J_dom_sf"/>
</dbReference>